<reference evidence="4" key="1">
    <citation type="submission" date="2025-08" db="UniProtKB">
        <authorList>
            <consortium name="RefSeq"/>
        </authorList>
    </citation>
    <scope>IDENTIFICATION</scope>
    <source>
        <tissue evidence="4">Gonads</tissue>
    </source>
</reference>
<proteinExistence type="predicted"/>
<keyword evidence="1" id="KW-1133">Transmembrane helix</keyword>
<gene>
    <name evidence="4" type="primary">LOC106161842</name>
</gene>
<keyword evidence="3" id="KW-1185">Reference proteome</keyword>
<dbReference type="InParanoid" id="A0A1S3IAC0"/>
<dbReference type="PANTHER" id="PTHR34490">
    <property type="entry name" value="PROTEIN CBG12054-RELATED"/>
    <property type="match status" value="1"/>
</dbReference>
<feature type="transmembrane region" description="Helical" evidence="1">
    <location>
        <begin position="20"/>
        <end position="45"/>
    </location>
</feature>
<dbReference type="InterPro" id="IPR055284">
    <property type="entry name" value="Galaxin-like"/>
</dbReference>
<dbReference type="AlphaFoldDB" id="A0A1S3IAC0"/>
<protein>
    <submittedName>
        <fullName evidence="4">Uncharacterized protein LOC106161842 isoform X1</fullName>
    </submittedName>
</protein>
<dbReference type="Pfam" id="PF24748">
    <property type="entry name" value="Galaxin_repeat"/>
    <property type="match status" value="1"/>
</dbReference>
<keyword evidence="1" id="KW-0472">Membrane</keyword>
<keyword evidence="1" id="KW-0812">Transmembrane</keyword>
<evidence type="ECO:0000313" key="3">
    <source>
        <dbReference type="Proteomes" id="UP000085678"/>
    </source>
</evidence>
<name>A0A1S3IAC0_LINAN</name>
<dbReference type="Proteomes" id="UP000085678">
    <property type="component" value="Unplaced"/>
</dbReference>
<dbReference type="KEGG" id="lak:106161842"/>
<feature type="domain" description="Galaxin-like repeats" evidence="2">
    <location>
        <begin position="80"/>
        <end position="189"/>
    </location>
</feature>
<dbReference type="GeneID" id="106161842"/>
<dbReference type="RefSeq" id="XP_013394354.1">
    <property type="nucleotide sequence ID" value="XM_013538900.1"/>
</dbReference>
<dbReference type="InterPro" id="IPR056601">
    <property type="entry name" value="Galaxin_dom"/>
</dbReference>
<evidence type="ECO:0000259" key="2">
    <source>
        <dbReference type="Pfam" id="PF24748"/>
    </source>
</evidence>
<evidence type="ECO:0000256" key="1">
    <source>
        <dbReference type="SAM" id="Phobius"/>
    </source>
</evidence>
<evidence type="ECO:0000313" key="4">
    <source>
        <dbReference type="RefSeq" id="XP_013394354.1"/>
    </source>
</evidence>
<accession>A0A1S3IAC0</accession>
<sequence>MSYIYIHSSVTGTSVRVTESFIMFSVLYSRIFLYHLLIALTDILLGAASRHLKSPVECYLKYHQDHCKTQQLRGDYYYGECFDPVKQLCCGIKVLPKPNASYKCCDGVYDTYNFETHKCCNGKIVPKSYLPCGKDCFHPDNATCCRGVLYTAGLGCCGTRAIDPENDLCCAFKIHKGQKHTHKCNGQKSELRSPRPPSCPVCVTVSGSESTQSQLHFCKNYHRDSADFDRLAMTYSIVLDAKVALRVTQQNSTMFSLTRIRDSRRVPNNTSSDYHYKHAAIFRNGTCCKSKANIVLDNECASGAILKSGSRIFVMTNNTALLTEDATMLGKGDLLMVFQRDVKKRLQKKFKRKLKRRMF</sequence>
<organism evidence="3 4">
    <name type="scientific">Lingula anatina</name>
    <name type="common">Brachiopod</name>
    <name type="synonym">Lingula unguis</name>
    <dbReference type="NCBI Taxonomy" id="7574"/>
    <lineage>
        <taxon>Eukaryota</taxon>
        <taxon>Metazoa</taxon>
        <taxon>Spiralia</taxon>
        <taxon>Lophotrochozoa</taxon>
        <taxon>Brachiopoda</taxon>
        <taxon>Linguliformea</taxon>
        <taxon>Lingulata</taxon>
        <taxon>Lingulida</taxon>
        <taxon>Linguloidea</taxon>
        <taxon>Lingulidae</taxon>
        <taxon>Lingula</taxon>
    </lineage>
</organism>
<dbReference type="OrthoDB" id="6040300at2759"/>